<proteinExistence type="predicted"/>
<gene>
    <name evidence="1" type="ORF">UFOVP208_40</name>
</gene>
<dbReference type="EMBL" id="LR798248">
    <property type="protein sequence ID" value="CAB5218026.1"/>
    <property type="molecule type" value="Genomic_DNA"/>
</dbReference>
<name>A0A6J7WJY6_9CAUD</name>
<sequence>MPCSLTQNYNLDCRDSVGGLKEVYFIETPNITAITEASGVVTAITKTSGTKFYKYQLVKQTSMFEDALTVNEENGTLYSAQKLSIVLNKMQANTRNEILLLGKNLITAIAADRNGKYFLLGATNGLVVKTAKGETGTKMGDRNGYLIEFDGSEPLMAQEVSSSIITGLLS</sequence>
<protein>
    <submittedName>
        <fullName evidence="1">Uncharacterized protein</fullName>
    </submittedName>
</protein>
<reference evidence="1" key="1">
    <citation type="submission" date="2020-05" db="EMBL/GenBank/DDBJ databases">
        <authorList>
            <person name="Chiriac C."/>
            <person name="Salcher M."/>
            <person name="Ghai R."/>
            <person name="Kavagutti S V."/>
        </authorList>
    </citation>
    <scope>NUCLEOTIDE SEQUENCE</scope>
</reference>
<evidence type="ECO:0000313" key="1">
    <source>
        <dbReference type="EMBL" id="CAB5218026.1"/>
    </source>
</evidence>
<organism evidence="1">
    <name type="scientific">uncultured Caudovirales phage</name>
    <dbReference type="NCBI Taxonomy" id="2100421"/>
    <lineage>
        <taxon>Viruses</taxon>
        <taxon>Duplodnaviria</taxon>
        <taxon>Heunggongvirae</taxon>
        <taxon>Uroviricota</taxon>
        <taxon>Caudoviricetes</taxon>
        <taxon>Peduoviridae</taxon>
        <taxon>Maltschvirus</taxon>
        <taxon>Maltschvirus maltsch</taxon>
    </lineage>
</organism>
<accession>A0A6J7WJY6</accession>